<reference evidence="1 2" key="1">
    <citation type="submission" date="2020-10" db="EMBL/GenBank/DDBJ databases">
        <title>Phylogeny of dyella-like bacteria.</title>
        <authorList>
            <person name="Fu J."/>
        </authorList>
    </citation>
    <scope>NUCLEOTIDE SEQUENCE [LARGE SCALE GENOMIC DNA]</scope>
    <source>
        <strain evidence="1 2">Gsoil3046</strain>
    </source>
</reference>
<accession>A0ABW8JTU9</accession>
<evidence type="ECO:0000313" key="1">
    <source>
        <dbReference type="EMBL" id="MFK2904578.1"/>
    </source>
</evidence>
<keyword evidence="2" id="KW-1185">Reference proteome</keyword>
<name>A0ABW8JTU9_9GAMM</name>
<protein>
    <recommendedName>
        <fullName evidence="3">Phage tail protein</fullName>
    </recommendedName>
</protein>
<dbReference type="RefSeq" id="WP_404633231.1">
    <property type="nucleotide sequence ID" value="NZ_JADIKM010000003.1"/>
</dbReference>
<evidence type="ECO:0000313" key="2">
    <source>
        <dbReference type="Proteomes" id="UP001620460"/>
    </source>
</evidence>
<comment type="caution">
    <text evidence="1">The sequence shown here is derived from an EMBL/GenBank/DDBJ whole genome shotgun (WGS) entry which is preliminary data.</text>
</comment>
<sequence length="398" mass="42990">MSYAIGQPVLWPLPPNWATPPTEALAWLTDLQVSRNGTQQKRQLRLAPRRLFGFAIAADADERRLVDAISNDQGTRQVHLPIYPDMQLLAAPLAAGATSVPCTTTGYDFTAGGLAVLWASARQWELLSVATVAADALTLTTATASAWPADTRLYPVRLARLAEPVKFTVRSDDVAEASVSLLVDEPCDWPAVAPTTLYRGVPVMDRRPNEADAAAVSYARTVQTVDEDAGPVTYFDYPGQAFAGQPHTWLTVGRADHAAARSLLYGLAGRAGQWWVPTWRADFRLASPSAASDSSISVEWAGYTVFGREQVNRKDVRIVLTDGTVLLRRILSSSEGSDTETLTLDAPLGVDITPASVLLISFLQMCQLASDTVQITHVSGPDGVCTFSTVWQGVKHDV</sequence>
<proteinExistence type="predicted"/>
<dbReference type="Proteomes" id="UP001620460">
    <property type="component" value="Unassembled WGS sequence"/>
</dbReference>
<evidence type="ECO:0008006" key="3">
    <source>
        <dbReference type="Google" id="ProtNLM"/>
    </source>
</evidence>
<dbReference type="EMBL" id="JADIKM010000003">
    <property type="protein sequence ID" value="MFK2904578.1"/>
    <property type="molecule type" value="Genomic_DNA"/>
</dbReference>
<organism evidence="1 2">
    <name type="scientific">Dyella ginsengisoli</name>
    <dbReference type="NCBI Taxonomy" id="363848"/>
    <lineage>
        <taxon>Bacteria</taxon>
        <taxon>Pseudomonadati</taxon>
        <taxon>Pseudomonadota</taxon>
        <taxon>Gammaproteobacteria</taxon>
        <taxon>Lysobacterales</taxon>
        <taxon>Rhodanobacteraceae</taxon>
        <taxon>Dyella</taxon>
    </lineage>
</organism>
<gene>
    <name evidence="1" type="ORF">ISP17_11430</name>
</gene>